<dbReference type="GeneID" id="80538253"/>
<protein>
    <submittedName>
        <fullName evidence="2">38.7KDA</fullName>
    </submittedName>
</protein>
<dbReference type="Proteomes" id="UP000831804">
    <property type="component" value="Segment"/>
</dbReference>
<dbReference type="Pfam" id="PF12299">
    <property type="entry name" value="DUF3627"/>
    <property type="match status" value="1"/>
</dbReference>
<evidence type="ECO:0000259" key="1">
    <source>
        <dbReference type="Pfam" id="PF12299"/>
    </source>
</evidence>
<dbReference type="KEGG" id="vg:80538253"/>
<sequence>MFNWMFNWWNRGGEQNNAVAADFDEQPYKRYTVDRYMHSDVVRRAQFKCHPFAFEFRYVLNNNDDDDEYAGRCCNVMDFCKGLKINHNLLIRCNFDSKHVRHLNEWTFGPTSPAEMDSQSLSMGSLFATKHGLLHLLQQLPFARKDKVLAAIEKMDNTHDNVCDRIETVLKHVKTLNTNSDKFISAHESFKQEIGARFEQFEQRLQTLDTKFNALQCTTLRASSSSSAAPGVVFPRDTSKHQHLAVFMGRAADERDSTQIAFVRGQEGHFRKRKLEFEDDMDIMFEGVHPNPLLAVHCIREELASSGYKMRRLSKKAIEVKCTVNVAKDIVRKAIMNKN</sequence>
<dbReference type="RefSeq" id="YP_010799896.1">
    <property type="nucleotide sequence ID" value="NC_076692.1"/>
</dbReference>
<accession>A0AAE6H378</accession>
<dbReference type="EMBL" id="MK558262">
    <property type="protein sequence ID" value="QDL57000.1"/>
    <property type="molecule type" value="Genomic_DNA"/>
</dbReference>
<proteinExistence type="predicted"/>
<keyword evidence="3" id="KW-1185">Reference proteome</keyword>
<evidence type="ECO:0000313" key="2">
    <source>
        <dbReference type="EMBL" id="QDL57000.1"/>
    </source>
</evidence>
<feature type="domain" description="DUF3627" evidence="1">
    <location>
        <begin position="232"/>
        <end position="311"/>
    </location>
</feature>
<organism evidence="2 3">
    <name type="scientific">Dione juno nucleopolyhedrovirus</name>
    <dbReference type="NCBI Taxonomy" id="2594175"/>
    <lineage>
        <taxon>Viruses</taxon>
        <taxon>Viruses incertae sedis</taxon>
        <taxon>Naldaviricetes</taxon>
        <taxon>Lefavirales</taxon>
        <taxon>Baculoviridae</taxon>
        <taxon>Alphabaculovirus</taxon>
        <taxon>Alphabaculovirus dijunonis</taxon>
    </lineage>
</organism>
<gene>
    <name evidence="2" type="primary">38.7 kDa</name>
    <name evidence="2" type="ORF">DijuNPV-ORF-144</name>
</gene>
<reference evidence="2" key="1">
    <citation type="journal article" date="2019" name="Viruses">
        <title>A Nymphalid-Infecting Group I Alphabaculovirus Isolated from the Major Passion Fruit Caterpillar Pest Dione juno juno (Lepidoptera: Nymphalidae).</title>
        <authorList>
            <person name="Ribeiro B.M."/>
            <person name="Dos Santos E.R."/>
            <person name="Trentin L.B."/>
            <person name="da Silva L.A."/>
            <person name="de Melo F.L."/>
            <person name="Kitajima E.W."/>
            <person name="Ardisson-Araujo D.M.P."/>
        </authorList>
    </citation>
    <scope>NUCLEOTIDE SEQUENCE</scope>
    <source>
        <strain evidence="2">Araguari-MG</strain>
    </source>
</reference>
<name>A0AAE6H378_9ABAC</name>
<dbReference type="InterPro" id="IPR022549">
    <property type="entry name" value="DUF3627"/>
</dbReference>
<evidence type="ECO:0000313" key="3">
    <source>
        <dbReference type="Proteomes" id="UP000831804"/>
    </source>
</evidence>